<dbReference type="PANTHER" id="PTHR42791">
    <property type="entry name" value="GNAT FAMILY ACETYLTRANSFERASE"/>
    <property type="match status" value="1"/>
</dbReference>
<comment type="caution">
    <text evidence="2">The sequence shown here is derived from an EMBL/GenBank/DDBJ whole genome shotgun (WGS) entry which is preliminary data.</text>
</comment>
<dbReference type="InterPro" id="IPR000182">
    <property type="entry name" value="GNAT_dom"/>
</dbReference>
<name>A0A0L0N0E4_TOLOC</name>
<gene>
    <name evidence="2" type="ORF">TOPH_08117</name>
</gene>
<dbReference type="InterPro" id="IPR016181">
    <property type="entry name" value="Acyl_CoA_acyltransferase"/>
</dbReference>
<reference evidence="2 3" key="1">
    <citation type="journal article" date="2015" name="BMC Genomics">
        <title>The genome of the truffle-parasite Tolypocladium ophioglossoides and the evolution of antifungal peptaibiotics.</title>
        <authorList>
            <person name="Quandt C.A."/>
            <person name="Bushley K.E."/>
            <person name="Spatafora J.W."/>
        </authorList>
    </citation>
    <scope>NUCLEOTIDE SEQUENCE [LARGE SCALE GENOMIC DNA]</scope>
    <source>
        <strain evidence="2 3">CBS 100239</strain>
    </source>
</reference>
<accession>A0A0L0N0E4</accession>
<proteinExistence type="predicted"/>
<dbReference type="Pfam" id="PF13508">
    <property type="entry name" value="Acetyltransf_7"/>
    <property type="match status" value="1"/>
</dbReference>
<dbReference type="PROSITE" id="PS51186">
    <property type="entry name" value="GNAT"/>
    <property type="match status" value="1"/>
</dbReference>
<protein>
    <recommendedName>
        <fullName evidence="1">N-acetyltransferase domain-containing protein</fullName>
    </recommendedName>
</protein>
<sequence>MSSINIRAATVADGAAISRVHYEALKTYHDFYAAALDNPKFVFLVADEGGKVVGFVRYNVVEGKGDKKAAAIGSEAPSGPSLFAPKEHMKGLWERFNEREAEMDACYEKTTNGQRHYFVNHLMVDPSHQRKGIGGQLLRAVTNKADAGGVPSLLVASAEAHGLYLRLGFEVLGVWAIDNGYWSGEVVRHERELGIGGNEGLDERFEGMKEEEAYMVRWPRK</sequence>
<dbReference type="EMBL" id="LFRF01000039">
    <property type="protein sequence ID" value="KND87265.1"/>
    <property type="molecule type" value="Genomic_DNA"/>
</dbReference>
<dbReference type="OrthoDB" id="4923270at2759"/>
<feature type="domain" description="N-acetyltransferase" evidence="1">
    <location>
        <begin position="4"/>
        <end position="194"/>
    </location>
</feature>
<dbReference type="SUPFAM" id="SSF55729">
    <property type="entry name" value="Acyl-CoA N-acyltransferases (Nat)"/>
    <property type="match status" value="1"/>
</dbReference>
<dbReference type="InterPro" id="IPR052523">
    <property type="entry name" value="Trichothecene_AcTrans"/>
</dbReference>
<dbReference type="Gene3D" id="3.40.630.30">
    <property type="match status" value="1"/>
</dbReference>
<evidence type="ECO:0000313" key="3">
    <source>
        <dbReference type="Proteomes" id="UP000036947"/>
    </source>
</evidence>
<dbReference type="GO" id="GO:0016747">
    <property type="term" value="F:acyltransferase activity, transferring groups other than amino-acyl groups"/>
    <property type="evidence" value="ECO:0007669"/>
    <property type="project" value="InterPro"/>
</dbReference>
<keyword evidence="3" id="KW-1185">Reference proteome</keyword>
<dbReference type="CDD" id="cd04301">
    <property type="entry name" value="NAT_SF"/>
    <property type="match status" value="1"/>
</dbReference>
<evidence type="ECO:0000259" key="1">
    <source>
        <dbReference type="PROSITE" id="PS51186"/>
    </source>
</evidence>
<dbReference type="STRING" id="1163406.A0A0L0N0E4"/>
<dbReference type="PANTHER" id="PTHR42791:SF2">
    <property type="entry name" value="N-ACETYLTRANSFERASE DOMAIN-CONTAINING PROTEIN"/>
    <property type="match status" value="1"/>
</dbReference>
<dbReference type="AlphaFoldDB" id="A0A0L0N0E4"/>
<evidence type="ECO:0000313" key="2">
    <source>
        <dbReference type="EMBL" id="KND87265.1"/>
    </source>
</evidence>
<organism evidence="2 3">
    <name type="scientific">Tolypocladium ophioglossoides (strain CBS 100239)</name>
    <name type="common">Snaketongue truffleclub</name>
    <name type="synonym">Elaphocordyceps ophioglossoides</name>
    <dbReference type="NCBI Taxonomy" id="1163406"/>
    <lineage>
        <taxon>Eukaryota</taxon>
        <taxon>Fungi</taxon>
        <taxon>Dikarya</taxon>
        <taxon>Ascomycota</taxon>
        <taxon>Pezizomycotina</taxon>
        <taxon>Sordariomycetes</taxon>
        <taxon>Hypocreomycetidae</taxon>
        <taxon>Hypocreales</taxon>
        <taxon>Ophiocordycipitaceae</taxon>
        <taxon>Tolypocladium</taxon>
    </lineage>
</organism>
<dbReference type="Proteomes" id="UP000036947">
    <property type="component" value="Unassembled WGS sequence"/>
</dbReference>